<reference evidence="2" key="1">
    <citation type="submission" date="2016-10" db="EMBL/GenBank/DDBJ databases">
        <authorList>
            <person name="Varghese N."/>
            <person name="Submissions S."/>
        </authorList>
    </citation>
    <scope>NUCLEOTIDE SEQUENCE [LARGE SCALE GENOMIC DNA]</scope>
    <source>
        <strain evidence="2">DSM 19315</strain>
    </source>
</reference>
<dbReference type="EMBL" id="FOPC01000003">
    <property type="protein sequence ID" value="SFG38589.1"/>
    <property type="molecule type" value="Genomic_DNA"/>
</dbReference>
<dbReference type="STRING" id="435880.SAMN04487988_103198"/>
<dbReference type="Proteomes" id="UP000199642">
    <property type="component" value="Unassembled WGS sequence"/>
</dbReference>
<keyword evidence="2" id="KW-1185">Reference proteome</keyword>
<dbReference type="OrthoDB" id="825129at2"/>
<protein>
    <submittedName>
        <fullName evidence="1">Uncharacterized protein</fullName>
    </submittedName>
</protein>
<evidence type="ECO:0000313" key="2">
    <source>
        <dbReference type="Proteomes" id="UP000199642"/>
    </source>
</evidence>
<sequence>MRKNVIINLSVQIQDLFDGGILDDLCEFKDDNGGTYPGGVNRGRPEEFTSKVYGAHKVTWKIDFEGVNSQFYRVIESEITATDGYEIFTDYPLESNGNNISGTLNQSIGQAVDVKYDISFTVRRNQTREEKTFKIDPKLKINPAPFVEEEHQ</sequence>
<gene>
    <name evidence="1" type="ORF">SAMN04487988_103198</name>
</gene>
<name>A0A1I2RGF3_9BACT</name>
<proteinExistence type="predicted"/>
<organism evidence="1 2">
    <name type="scientific">Algoriphagus hitonicola</name>
    <dbReference type="NCBI Taxonomy" id="435880"/>
    <lineage>
        <taxon>Bacteria</taxon>
        <taxon>Pseudomonadati</taxon>
        <taxon>Bacteroidota</taxon>
        <taxon>Cytophagia</taxon>
        <taxon>Cytophagales</taxon>
        <taxon>Cyclobacteriaceae</taxon>
        <taxon>Algoriphagus</taxon>
    </lineage>
</organism>
<evidence type="ECO:0000313" key="1">
    <source>
        <dbReference type="EMBL" id="SFG38589.1"/>
    </source>
</evidence>
<dbReference type="AlphaFoldDB" id="A0A1I2RGF3"/>
<dbReference type="RefSeq" id="WP_092789716.1">
    <property type="nucleotide sequence ID" value="NZ_FOPC01000003.1"/>
</dbReference>
<accession>A0A1I2RGF3</accession>